<evidence type="ECO:0000313" key="2">
    <source>
        <dbReference type="EMBL" id="CAG8517491.1"/>
    </source>
</evidence>
<feature type="region of interest" description="Disordered" evidence="1">
    <location>
        <begin position="1"/>
        <end position="53"/>
    </location>
</feature>
<feature type="compositionally biased region" description="Polar residues" evidence="1">
    <location>
        <begin position="7"/>
        <end position="19"/>
    </location>
</feature>
<feature type="region of interest" description="Disordered" evidence="1">
    <location>
        <begin position="84"/>
        <end position="111"/>
    </location>
</feature>
<gene>
    <name evidence="2" type="ORF">GMARGA_LOCUS2987</name>
</gene>
<dbReference type="EMBL" id="CAJVQB010001021">
    <property type="protein sequence ID" value="CAG8517491.1"/>
    <property type="molecule type" value="Genomic_DNA"/>
</dbReference>
<keyword evidence="3" id="KW-1185">Reference proteome</keyword>
<organism evidence="2 3">
    <name type="scientific">Gigaspora margarita</name>
    <dbReference type="NCBI Taxonomy" id="4874"/>
    <lineage>
        <taxon>Eukaryota</taxon>
        <taxon>Fungi</taxon>
        <taxon>Fungi incertae sedis</taxon>
        <taxon>Mucoromycota</taxon>
        <taxon>Glomeromycotina</taxon>
        <taxon>Glomeromycetes</taxon>
        <taxon>Diversisporales</taxon>
        <taxon>Gigasporaceae</taxon>
        <taxon>Gigaspora</taxon>
    </lineage>
</organism>
<accession>A0ABM8W3S3</accession>
<dbReference type="Proteomes" id="UP000789901">
    <property type="component" value="Unassembled WGS sequence"/>
</dbReference>
<evidence type="ECO:0000313" key="3">
    <source>
        <dbReference type="Proteomes" id="UP000789901"/>
    </source>
</evidence>
<comment type="caution">
    <text evidence="2">The sequence shown here is derived from an EMBL/GenBank/DDBJ whole genome shotgun (WGS) entry which is preliminary data.</text>
</comment>
<sequence>MSRLMTPEQSETTFSNASAKWSDEVDLEFSVSKDPTDTCSSNSDDLENSPGSMKKLSRKIAKNPNIIIMDIQNNNLNQNMEVAEDKEVGSSEQAMNEAIAEDQHGEEEQKT</sequence>
<evidence type="ECO:0000256" key="1">
    <source>
        <dbReference type="SAM" id="MobiDB-lite"/>
    </source>
</evidence>
<protein>
    <submittedName>
        <fullName evidence="2">25614_t:CDS:1</fullName>
    </submittedName>
</protein>
<reference evidence="2 3" key="1">
    <citation type="submission" date="2021-06" db="EMBL/GenBank/DDBJ databases">
        <authorList>
            <person name="Kallberg Y."/>
            <person name="Tangrot J."/>
            <person name="Rosling A."/>
        </authorList>
    </citation>
    <scope>NUCLEOTIDE SEQUENCE [LARGE SCALE GENOMIC DNA]</scope>
    <source>
        <strain evidence="2 3">120-4 pot B 10/14</strain>
    </source>
</reference>
<proteinExistence type="predicted"/>
<name>A0ABM8W3S3_GIGMA</name>
<feature type="compositionally biased region" description="Basic and acidic residues" evidence="1">
    <location>
        <begin position="101"/>
        <end position="111"/>
    </location>
</feature>